<feature type="transmembrane region" description="Helical" evidence="9">
    <location>
        <begin position="580"/>
        <end position="608"/>
    </location>
</feature>
<evidence type="ECO:0000256" key="1">
    <source>
        <dbReference type="ARBA" id="ARBA00004141"/>
    </source>
</evidence>
<keyword evidence="3" id="KW-0677">Repeat</keyword>
<dbReference type="Gene3D" id="1.25.40.20">
    <property type="entry name" value="Ankyrin repeat-containing domain"/>
    <property type="match status" value="2"/>
</dbReference>
<feature type="repeat" description="ANK" evidence="7">
    <location>
        <begin position="331"/>
        <end position="367"/>
    </location>
</feature>
<dbReference type="Pfam" id="PF13962">
    <property type="entry name" value="PGG"/>
    <property type="match status" value="1"/>
</dbReference>
<dbReference type="PROSITE" id="PS50088">
    <property type="entry name" value="ANK_REPEAT"/>
    <property type="match status" value="4"/>
</dbReference>
<evidence type="ECO:0000256" key="9">
    <source>
        <dbReference type="SAM" id="Phobius"/>
    </source>
</evidence>
<evidence type="ECO:0000259" key="10">
    <source>
        <dbReference type="Pfam" id="PF13962"/>
    </source>
</evidence>
<keyword evidence="4 9" id="KW-1133">Transmembrane helix</keyword>
<name>A0AB32WF36_THECC</name>
<dbReference type="SMART" id="SM00248">
    <property type="entry name" value="ANK"/>
    <property type="match status" value="9"/>
</dbReference>
<feature type="repeat" description="ANK" evidence="7">
    <location>
        <begin position="114"/>
        <end position="146"/>
    </location>
</feature>
<feature type="transmembrane region" description="Helical" evidence="9">
    <location>
        <begin position="614"/>
        <end position="634"/>
    </location>
</feature>
<keyword evidence="2 9" id="KW-0812">Transmembrane</keyword>
<dbReference type="PANTHER" id="PTHR24186">
    <property type="entry name" value="PROTEIN PHOSPHATASE 1 REGULATORY SUBUNIT"/>
    <property type="match status" value="1"/>
</dbReference>
<evidence type="ECO:0000256" key="3">
    <source>
        <dbReference type="ARBA" id="ARBA00022737"/>
    </source>
</evidence>
<proteinExistence type="predicted"/>
<evidence type="ECO:0000313" key="12">
    <source>
        <dbReference type="RefSeq" id="XP_017976569.1"/>
    </source>
</evidence>
<dbReference type="GeneID" id="18600138"/>
<dbReference type="KEGG" id="tcc:18600138"/>
<dbReference type="InterPro" id="IPR026961">
    <property type="entry name" value="PGG_dom"/>
</dbReference>
<evidence type="ECO:0000256" key="6">
    <source>
        <dbReference type="ARBA" id="ARBA00023136"/>
    </source>
</evidence>
<keyword evidence="5 7" id="KW-0040">ANK repeat</keyword>
<evidence type="ECO:0000256" key="2">
    <source>
        <dbReference type="ARBA" id="ARBA00022692"/>
    </source>
</evidence>
<keyword evidence="6 9" id="KW-0472">Membrane</keyword>
<accession>A0AB32WF36</accession>
<gene>
    <name evidence="12" type="primary">LOC18600138</name>
</gene>
<dbReference type="SUPFAM" id="SSF48403">
    <property type="entry name" value="Ankyrin repeat"/>
    <property type="match status" value="1"/>
</dbReference>
<comment type="subcellular location">
    <subcellularLocation>
        <location evidence="1">Membrane</location>
        <topology evidence="1">Multi-pass membrane protein</topology>
    </subcellularLocation>
</comment>
<dbReference type="AlphaFoldDB" id="A0AB32WF36"/>
<feature type="transmembrane region" description="Helical" evidence="9">
    <location>
        <begin position="543"/>
        <end position="568"/>
    </location>
</feature>
<dbReference type="Gramene" id="Tc05v2_t023100.1">
    <property type="protein sequence ID" value="Tc05v2_p023100.1"/>
    <property type="gene ID" value="Tc05v2_g023100"/>
</dbReference>
<feature type="domain" description="PGG" evidence="10">
    <location>
        <begin position="498"/>
        <end position="606"/>
    </location>
</feature>
<evidence type="ECO:0000256" key="7">
    <source>
        <dbReference type="PROSITE-ProRule" id="PRU00023"/>
    </source>
</evidence>
<dbReference type="InterPro" id="IPR036770">
    <property type="entry name" value="Ankyrin_rpt-contain_sf"/>
</dbReference>
<evidence type="ECO:0000256" key="4">
    <source>
        <dbReference type="ARBA" id="ARBA00022989"/>
    </source>
</evidence>
<dbReference type="Proteomes" id="UP000694886">
    <property type="component" value="Chromosome 5"/>
</dbReference>
<feature type="transmembrane region" description="Helical" evidence="9">
    <location>
        <begin position="501"/>
        <end position="523"/>
    </location>
</feature>
<dbReference type="PANTHER" id="PTHR24186:SF50">
    <property type="entry name" value="ANKYRIN REPEAT-CONTAINING PROTEIN ITN1-LIKE ISOFORM X1"/>
    <property type="match status" value="1"/>
</dbReference>
<dbReference type="Pfam" id="PF12796">
    <property type="entry name" value="Ank_2"/>
    <property type="match status" value="3"/>
</dbReference>
<protein>
    <submittedName>
        <fullName evidence="12">Ankyrin repeat-containing protein At5g02620</fullName>
    </submittedName>
</protein>
<evidence type="ECO:0000313" key="11">
    <source>
        <dbReference type="Proteomes" id="UP000694886"/>
    </source>
</evidence>
<sequence length="635" mass="70226">MDPKLYKAVITTNIASLQELASSDLTVFLQVTAQEDNILHVAAKYNLEQVAEEIMKYPQLVLLVCQKNSKGDTALHIAARLGSLRTAKVLINCANNMSREIEADVSLIRMVNMEQDTALHDAARNGHYQIAELLIKEAPELALLTNNVGESPLFIAVDKKHVDVAKLILEVAPDCSFGGRNNMNVLHAAVVRSQDEVVRLSSYLVTLQSPMNYITNMSFKHYAKFSSFGPSTIFQAAIAKSKYKDFIEFLTGKCQSALSETDECGWTPLHYAVHFGAVDIFQLFLIDSSTAYIRDNEGMSVIHIAAREGEVVILEMLAYRFPEIWDLQDNNGQTALHLAVAKGKLDSVEFILDFVLSHDGLINQQDNEGNTALHLATIQRHNHKIFELLMKDSRVDKTATNMEGLTVIDILLLNKEFGYYEKTWITLSVAKNGGLESLEQTINKNGRKVKSIEARKLEQPQQSEGRDPARDRQVEGQRQVANRKPGPAGIRKPTYDQLRHISSINLLVTTLIATVSFAAGFTMPGGYKSDGPDEGMAILSRKTAFRVFVIANALAFCFSTTSMFVHYCKSFVEKLDAVAFYTYITASLTSYGITAMVIAFVSGTYAALADSSGLAKAVLSIGCSFFGLQLLVYLK</sequence>
<feature type="compositionally biased region" description="Basic and acidic residues" evidence="8">
    <location>
        <begin position="450"/>
        <end position="475"/>
    </location>
</feature>
<reference evidence="12" key="2">
    <citation type="submission" date="2025-08" db="UniProtKB">
        <authorList>
            <consortium name="RefSeq"/>
        </authorList>
    </citation>
    <scope>IDENTIFICATION</scope>
</reference>
<feature type="repeat" description="ANK" evidence="7">
    <location>
        <begin position="264"/>
        <end position="296"/>
    </location>
</feature>
<reference evidence="11" key="1">
    <citation type="journal article" date="1997" name="Nucleic Acids Res.">
        <title>tRNAscan-SE: a program for improved detection of transfer RNA genes in genomic sequence.</title>
        <authorList>
            <person name="Lowe T.M."/>
            <person name="Eddy S.R."/>
        </authorList>
    </citation>
    <scope>NUCLEOTIDE SEQUENCE [LARGE SCALE GENOMIC DNA]</scope>
    <source>
        <strain evidence="11">r\B97-61/B2</strain>
    </source>
</reference>
<dbReference type="RefSeq" id="XP_017976569.1">
    <property type="nucleotide sequence ID" value="XM_018121080.1"/>
</dbReference>
<feature type="region of interest" description="Disordered" evidence="8">
    <location>
        <begin position="450"/>
        <end position="493"/>
    </location>
</feature>
<feature type="repeat" description="ANK" evidence="7">
    <location>
        <begin position="70"/>
        <end position="102"/>
    </location>
</feature>
<dbReference type="PROSITE" id="PS50297">
    <property type="entry name" value="ANK_REP_REGION"/>
    <property type="match status" value="3"/>
</dbReference>
<organism evidence="11 12">
    <name type="scientific">Theobroma cacao</name>
    <name type="common">Cacao</name>
    <name type="synonym">Cocoa</name>
    <dbReference type="NCBI Taxonomy" id="3641"/>
    <lineage>
        <taxon>Eukaryota</taxon>
        <taxon>Viridiplantae</taxon>
        <taxon>Streptophyta</taxon>
        <taxon>Embryophyta</taxon>
        <taxon>Tracheophyta</taxon>
        <taxon>Spermatophyta</taxon>
        <taxon>Magnoliopsida</taxon>
        <taxon>eudicotyledons</taxon>
        <taxon>Gunneridae</taxon>
        <taxon>Pentapetalae</taxon>
        <taxon>rosids</taxon>
        <taxon>malvids</taxon>
        <taxon>Malvales</taxon>
        <taxon>Malvaceae</taxon>
        <taxon>Byttnerioideae</taxon>
        <taxon>Theobroma</taxon>
    </lineage>
</organism>
<dbReference type="GO" id="GO:0016020">
    <property type="term" value="C:membrane"/>
    <property type="evidence" value="ECO:0007669"/>
    <property type="project" value="UniProtKB-SubCell"/>
</dbReference>
<evidence type="ECO:0000256" key="5">
    <source>
        <dbReference type="ARBA" id="ARBA00023043"/>
    </source>
</evidence>
<dbReference type="InterPro" id="IPR002110">
    <property type="entry name" value="Ankyrin_rpt"/>
</dbReference>
<evidence type="ECO:0000256" key="8">
    <source>
        <dbReference type="SAM" id="MobiDB-lite"/>
    </source>
</evidence>